<evidence type="ECO:0000313" key="3">
    <source>
        <dbReference type="Proteomes" id="UP000636891"/>
    </source>
</evidence>
<gene>
    <name evidence="2" type="ORF">H8S08_03980</name>
</gene>
<protein>
    <submittedName>
        <fullName evidence="2">PorT family protein</fullName>
    </submittedName>
</protein>
<proteinExistence type="predicted"/>
<dbReference type="RefSeq" id="WP_182424190.1">
    <property type="nucleotide sequence ID" value="NZ_JACOOK010000002.1"/>
</dbReference>
<evidence type="ECO:0000313" key="2">
    <source>
        <dbReference type="EMBL" id="MBC5616178.1"/>
    </source>
</evidence>
<feature type="region of interest" description="Disordered" evidence="1">
    <location>
        <begin position="254"/>
        <end position="273"/>
    </location>
</feature>
<sequence length="339" mass="38632">MWKIAKLSLLVILLGCGTLRAQHYIGVRGGWGGGSARFTPSRETGTEWGLYSGGISYKFYTAQKFVGAIQADLQYMGRGFMYDLQSKGDTSYHRTINSFELPLMWQPHFYFMQRHGRFFVNLGVYLSYFMDSKYYYKSKRVGIYEQGPYTMKLTRDTRWGYGLCGGAGLSFLIRRFEVAFEGRYYFGYSDVLRNGTKYQGNPTHSPLDNINVSMAFYYRLSKEGIRAEPSKGVARRMQEAEMRRAERLIEKAKKHGDSLGAADLSADSLPSGLRQALPDSLQRMLPDSLQRQKPEKRKTKREKTEKEYPAPAGTPGQTAGQPTVKETESIQESQKTDKK</sequence>
<dbReference type="Proteomes" id="UP000636891">
    <property type="component" value="Unassembled WGS sequence"/>
</dbReference>
<name>A0ABR7CKJ0_9BACT</name>
<evidence type="ECO:0000256" key="1">
    <source>
        <dbReference type="SAM" id="MobiDB-lite"/>
    </source>
</evidence>
<feature type="region of interest" description="Disordered" evidence="1">
    <location>
        <begin position="282"/>
        <end position="339"/>
    </location>
</feature>
<keyword evidence="3" id="KW-1185">Reference proteome</keyword>
<organism evidence="2 3">
    <name type="scientific">Alistipes hominis</name>
    <dbReference type="NCBI Taxonomy" id="2763015"/>
    <lineage>
        <taxon>Bacteria</taxon>
        <taxon>Pseudomonadati</taxon>
        <taxon>Bacteroidota</taxon>
        <taxon>Bacteroidia</taxon>
        <taxon>Bacteroidales</taxon>
        <taxon>Rikenellaceae</taxon>
        <taxon>Alistipes</taxon>
    </lineage>
</organism>
<reference evidence="2 3" key="1">
    <citation type="submission" date="2020-08" db="EMBL/GenBank/DDBJ databases">
        <title>Genome public.</title>
        <authorList>
            <person name="Liu C."/>
            <person name="Sun Q."/>
        </authorList>
    </citation>
    <scope>NUCLEOTIDE SEQUENCE [LARGE SCALE GENOMIC DNA]</scope>
    <source>
        <strain evidence="2 3">New-7</strain>
    </source>
</reference>
<accession>A0ABR7CKJ0</accession>
<dbReference type="EMBL" id="JACOOK010000002">
    <property type="protein sequence ID" value="MBC5616178.1"/>
    <property type="molecule type" value="Genomic_DNA"/>
</dbReference>
<comment type="caution">
    <text evidence="2">The sequence shown here is derived from an EMBL/GenBank/DDBJ whole genome shotgun (WGS) entry which is preliminary data.</text>
</comment>